<keyword evidence="3" id="KW-0804">Transcription</keyword>
<reference evidence="6 7" key="1">
    <citation type="submission" date="2021-08" db="EMBL/GenBank/DDBJ databases">
        <title>Novel members of of the genus Stenotrophomonas from differernt environment.</title>
        <authorList>
            <person name="Deng Y."/>
        </authorList>
    </citation>
    <scope>NUCLEOTIDE SEQUENCE [LARGE SCALE GENOMIC DNA]</scope>
    <source>
        <strain evidence="6 7">CPCC 101365</strain>
    </source>
</reference>
<protein>
    <submittedName>
        <fullName evidence="6">TetR/AcrR family transcriptional regulator</fullName>
    </submittedName>
</protein>
<dbReference type="SUPFAM" id="SSF46689">
    <property type="entry name" value="Homeodomain-like"/>
    <property type="match status" value="1"/>
</dbReference>
<dbReference type="PROSITE" id="PS50977">
    <property type="entry name" value="HTH_TETR_2"/>
    <property type="match status" value="1"/>
</dbReference>
<dbReference type="RefSeq" id="WP_250061420.1">
    <property type="nucleotide sequence ID" value="NZ_JAIKTS010000001.1"/>
</dbReference>
<gene>
    <name evidence="6" type="ORF">K5L01_01865</name>
</gene>
<evidence type="ECO:0000256" key="1">
    <source>
        <dbReference type="ARBA" id="ARBA00023015"/>
    </source>
</evidence>
<keyword evidence="1" id="KW-0805">Transcription regulation</keyword>
<dbReference type="PANTHER" id="PTHR30055">
    <property type="entry name" value="HTH-TYPE TRANSCRIPTIONAL REGULATOR RUTR"/>
    <property type="match status" value="1"/>
</dbReference>
<dbReference type="InterPro" id="IPR023772">
    <property type="entry name" value="DNA-bd_HTH_TetR-type_CS"/>
</dbReference>
<dbReference type="SUPFAM" id="SSF48498">
    <property type="entry name" value="Tetracyclin repressor-like, C-terminal domain"/>
    <property type="match status" value="1"/>
</dbReference>
<accession>A0ABT0SDR0</accession>
<dbReference type="Pfam" id="PF00440">
    <property type="entry name" value="TetR_N"/>
    <property type="match status" value="1"/>
</dbReference>
<feature type="DNA-binding region" description="H-T-H motif" evidence="4">
    <location>
        <begin position="38"/>
        <end position="57"/>
    </location>
</feature>
<comment type="caution">
    <text evidence="6">The sequence shown here is derived from an EMBL/GenBank/DDBJ whole genome shotgun (WGS) entry which is preliminary data.</text>
</comment>
<dbReference type="Proteomes" id="UP001431235">
    <property type="component" value="Unassembled WGS sequence"/>
</dbReference>
<dbReference type="Gene3D" id="1.10.357.10">
    <property type="entry name" value="Tetracycline Repressor, domain 2"/>
    <property type="match status" value="1"/>
</dbReference>
<dbReference type="InterPro" id="IPR036271">
    <property type="entry name" value="Tet_transcr_reg_TetR-rel_C_sf"/>
</dbReference>
<evidence type="ECO:0000256" key="3">
    <source>
        <dbReference type="ARBA" id="ARBA00023163"/>
    </source>
</evidence>
<dbReference type="EMBL" id="JAIKTS010000001">
    <property type="protein sequence ID" value="MCL7713407.1"/>
    <property type="molecule type" value="Genomic_DNA"/>
</dbReference>
<sequence>MEVPPPPGRRARKRQQTRDTLIATAAALFDLHGYDAVTMEQIAAHADVAKRTLYNHFPTKDAVLADWLEAQLARDLADLQPRIAARRGFRARIDTLLDASAAWCERHPARLRAYLQHRMMNAGAAAGPGSGGPMDAWRLLIARGQDTGELDPALCVERLATAFHHLYFGAMLRWLDGPEPSLRDEFRAITDLFLDGARAPGEVRKPAH</sequence>
<evidence type="ECO:0000256" key="2">
    <source>
        <dbReference type="ARBA" id="ARBA00023125"/>
    </source>
</evidence>
<proteinExistence type="predicted"/>
<dbReference type="PANTHER" id="PTHR30055:SF234">
    <property type="entry name" value="HTH-TYPE TRANSCRIPTIONAL REGULATOR BETI"/>
    <property type="match status" value="1"/>
</dbReference>
<dbReference type="InterPro" id="IPR050109">
    <property type="entry name" value="HTH-type_TetR-like_transc_reg"/>
</dbReference>
<dbReference type="InterPro" id="IPR001647">
    <property type="entry name" value="HTH_TetR"/>
</dbReference>
<evidence type="ECO:0000313" key="7">
    <source>
        <dbReference type="Proteomes" id="UP001431235"/>
    </source>
</evidence>
<dbReference type="PROSITE" id="PS01081">
    <property type="entry name" value="HTH_TETR_1"/>
    <property type="match status" value="1"/>
</dbReference>
<keyword evidence="2 4" id="KW-0238">DNA-binding</keyword>
<evidence type="ECO:0000313" key="6">
    <source>
        <dbReference type="EMBL" id="MCL7713407.1"/>
    </source>
</evidence>
<keyword evidence="7" id="KW-1185">Reference proteome</keyword>
<evidence type="ECO:0000256" key="4">
    <source>
        <dbReference type="PROSITE-ProRule" id="PRU00335"/>
    </source>
</evidence>
<name>A0ABT0SDR0_9GAMM</name>
<dbReference type="InterPro" id="IPR009057">
    <property type="entry name" value="Homeodomain-like_sf"/>
</dbReference>
<dbReference type="PRINTS" id="PR00455">
    <property type="entry name" value="HTHTETR"/>
</dbReference>
<organism evidence="6 7">
    <name type="scientific">Stenotrophomonas mori</name>
    <dbReference type="NCBI Taxonomy" id="2871096"/>
    <lineage>
        <taxon>Bacteria</taxon>
        <taxon>Pseudomonadati</taxon>
        <taxon>Pseudomonadota</taxon>
        <taxon>Gammaproteobacteria</taxon>
        <taxon>Lysobacterales</taxon>
        <taxon>Lysobacteraceae</taxon>
        <taxon>Stenotrophomonas</taxon>
    </lineage>
</organism>
<evidence type="ECO:0000259" key="5">
    <source>
        <dbReference type="PROSITE" id="PS50977"/>
    </source>
</evidence>
<feature type="domain" description="HTH tetR-type" evidence="5">
    <location>
        <begin position="15"/>
        <end position="75"/>
    </location>
</feature>